<keyword evidence="2" id="KW-1185">Reference proteome</keyword>
<accession>A0A5Q0UFU5</accession>
<dbReference type="EMBL" id="CP040089">
    <property type="protein sequence ID" value="QGA80261.1"/>
    <property type="molecule type" value="Genomic_DNA"/>
</dbReference>
<dbReference type="RefSeq" id="WP_153549999.1">
    <property type="nucleotide sequence ID" value="NZ_CP040089.1"/>
</dbReference>
<reference evidence="2" key="1">
    <citation type="submission" date="2019-05" db="EMBL/GenBank/DDBJ databases">
        <title>Candidatus Nanohalobium constans, a novel model system to study the DPANN nano-sized archaea: genomic and physiological characterization of a nanoarchaeon co-cultured with its chitinotrophic host.</title>
        <authorList>
            <person name="La Cono V."/>
            <person name="Arcadi E."/>
            <person name="Crisafi F."/>
            <person name="Denaro R."/>
            <person name="La Spada G."/>
            <person name="Messina E."/>
            <person name="Smedile F."/>
            <person name="Toshchakov S.V."/>
            <person name="Shevchenko M.A."/>
            <person name="Golyshin P.N."/>
            <person name="Golyshina O.V."/>
            <person name="Ferrer M."/>
            <person name="Rohde M."/>
            <person name="Mushegian A."/>
            <person name="Sorokin D.Y."/>
            <person name="Giuliano L."/>
            <person name="Yakimov M.M."/>
        </authorList>
    </citation>
    <scope>NUCLEOTIDE SEQUENCE [LARGE SCALE GENOMIC DNA]</scope>
    <source>
        <strain evidence="2">LC1Nh</strain>
    </source>
</reference>
<name>A0A5Q0UFU5_9ARCH</name>
<dbReference type="KEGG" id="ncon:LC1Nh_0360"/>
<dbReference type="GeneID" id="42364743"/>
<dbReference type="Proteomes" id="UP000377803">
    <property type="component" value="Chromosome"/>
</dbReference>
<dbReference type="AlphaFoldDB" id="A0A5Q0UFU5"/>
<gene>
    <name evidence="1" type="ORF">LC1Nh_0360</name>
</gene>
<proteinExistence type="predicted"/>
<protein>
    <submittedName>
        <fullName evidence="1">Uncharacterized protein</fullName>
    </submittedName>
</protein>
<evidence type="ECO:0000313" key="1">
    <source>
        <dbReference type="EMBL" id="QGA80261.1"/>
    </source>
</evidence>
<evidence type="ECO:0000313" key="2">
    <source>
        <dbReference type="Proteomes" id="UP000377803"/>
    </source>
</evidence>
<organism evidence="1 2">
    <name type="scientific">Candidatus Nanohalobium constans</name>
    <dbReference type="NCBI Taxonomy" id="2565781"/>
    <lineage>
        <taxon>Archaea</taxon>
        <taxon>Candidatus Nanohalarchaeota</taxon>
        <taxon>Candidatus Nanohalobia</taxon>
        <taxon>Candidatus Nanohalobiales</taxon>
        <taxon>Candidatus Nanohalobiaceae</taxon>
        <taxon>Candidatus Nanohalobium</taxon>
    </lineage>
</organism>
<sequence>MKKAIMILALIICVYTATADMEFRSSTPIDVYSQFNMHNNQITNLQNPGADSHALNLGYANEKYLQRNGDSIDGNLDMQNNRILNLPTPASGTDPATKNYVDTQVTSTPQSLSQVLEEENTANQSIDMDQNRIRNLAQPKTSNDSVTLGYANNAYLQRNGDSIDGNLDMKGNSINNIGEITGNNNINNSIQFKSNSINFNQDGAGTILKLQETGQINATNSRITNLKDPSNPQDAATQSYVQSYSKTNDQYIGNNKTHQVGGNINMTDQNITTNTQNRICTGNQC</sequence>